<keyword evidence="4" id="KW-1185">Reference proteome</keyword>
<dbReference type="InterPro" id="IPR003848">
    <property type="entry name" value="DUF218"/>
</dbReference>
<dbReference type="EMBL" id="FXTC01000005">
    <property type="protein sequence ID" value="SMO72855.1"/>
    <property type="molecule type" value="Genomic_DNA"/>
</dbReference>
<organism evidence="3 4">
    <name type="scientific">Chryseobacterium rhizoplanae</name>
    <dbReference type="NCBI Taxonomy" id="1609531"/>
    <lineage>
        <taxon>Bacteria</taxon>
        <taxon>Pseudomonadati</taxon>
        <taxon>Bacteroidota</taxon>
        <taxon>Flavobacteriia</taxon>
        <taxon>Flavobacteriales</taxon>
        <taxon>Weeksellaceae</taxon>
        <taxon>Chryseobacterium group</taxon>
        <taxon>Chryseobacterium</taxon>
    </lineage>
</organism>
<sequence>MKILLNAIFSVLKILTDPFILFVVMAIIIVILRKKNKYKAALLGIIILTSTILIITTGIVGKLTAQYLQEEYTSKLPPVSSPSVIVILGGGTVRLNETQESNLISYSRLIAAFKLYQNAKQNKQPCKILASGNGNHNGSSEAVLYAKVLTEMGVPETDIIKEERSMNTYENAKYSSVILRKLSSSKVYLVTSGFHIKRAAVIFKTFGVHPVPCPSDLINTHLTVIPNSYNSAMTSMMLGEIVGIWQVQLYNRLGLN</sequence>
<evidence type="ECO:0000313" key="3">
    <source>
        <dbReference type="EMBL" id="SMO72855.1"/>
    </source>
</evidence>
<dbReference type="PANTHER" id="PTHR30336:SF4">
    <property type="entry name" value="ENVELOPE BIOGENESIS FACTOR ELYC"/>
    <property type="match status" value="1"/>
</dbReference>
<keyword evidence="1" id="KW-0472">Membrane</keyword>
<dbReference type="GO" id="GO:0043164">
    <property type="term" value="P:Gram-negative-bacterium-type cell wall biogenesis"/>
    <property type="evidence" value="ECO:0007669"/>
    <property type="project" value="TreeGrafter"/>
</dbReference>
<name>A0A521DMM6_9FLAO</name>
<evidence type="ECO:0000256" key="1">
    <source>
        <dbReference type="SAM" id="Phobius"/>
    </source>
</evidence>
<dbReference type="InterPro" id="IPR051599">
    <property type="entry name" value="Cell_Envelope_Assoc"/>
</dbReference>
<feature type="transmembrane region" description="Helical" evidence="1">
    <location>
        <begin position="12"/>
        <end position="33"/>
    </location>
</feature>
<protein>
    <submittedName>
        <fullName evidence="3">Uncharacterized SAM-binding protein YcdF, DUF218 family</fullName>
    </submittedName>
</protein>
<dbReference type="CDD" id="cd06259">
    <property type="entry name" value="YdcF-like"/>
    <property type="match status" value="1"/>
</dbReference>
<dbReference type="RefSeq" id="WP_142718493.1">
    <property type="nucleotide sequence ID" value="NZ_FXTC01000005.1"/>
</dbReference>
<dbReference type="PANTHER" id="PTHR30336">
    <property type="entry name" value="INNER MEMBRANE PROTEIN, PROBABLE PERMEASE"/>
    <property type="match status" value="1"/>
</dbReference>
<reference evidence="3 4" key="1">
    <citation type="submission" date="2017-05" db="EMBL/GenBank/DDBJ databases">
        <authorList>
            <person name="Varghese N."/>
            <person name="Submissions S."/>
        </authorList>
    </citation>
    <scope>NUCLEOTIDE SEQUENCE [LARGE SCALE GENOMIC DNA]</scope>
    <source>
        <strain evidence="3 4">DSM 29371</strain>
    </source>
</reference>
<dbReference type="Proteomes" id="UP000316916">
    <property type="component" value="Unassembled WGS sequence"/>
</dbReference>
<keyword evidence="1" id="KW-1133">Transmembrane helix</keyword>
<proteinExistence type="predicted"/>
<dbReference type="Gene3D" id="3.40.50.620">
    <property type="entry name" value="HUPs"/>
    <property type="match status" value="1"/>
</dbReference>
<feature type="transmembrane region" description="Helical" evidence="1">
    <location>
        <begin position="40"/>
        <end position="60"/>
    </location>
</feature>
<evidence type="ECO:0000259" key="2">
    <source>
        <dbReference type="Pfam" id="PF02698"/>
    </source>
</evidence>
<evidence type="ECO:0000313" key="4">
    <source>
        <dbReference type="Proteomes" id="UP000316916"/>
    </source>
</evidence>
<dbReference type="GO" id="GO:0005886">
    <property type="term" value="C:plasma membrane"/>
    <property type="evidence" value="ECO:0007669"/>
    <property type="project" value="TreeGrafter"/>
</dbReference>
<gene>
    <name evidence="3" type="ORF">SAMN06265171_105286</name>
</gene>
<feature type="domain" description="DUF218" evidence="2">
    <location>
        <begin position="84"/>
        <end position="243"/>
    </location>
</feature>
<dbReference type="InterPro" id="IPR014729">
    <property type="entry name" value="Rossmann-like_a/b/a_fold"/>
</dbReference>
<keyword evidence="1" id="KW-0812">Transmembrane</keyword>
<dbReference type="GO" id="GO:0000270">
    <property type="term" value="P:peptidoglycan metabolic process"/>
    <property type="evidence" value="ECO:0007669"/>
    <property type="project" value="TreeGrafter"/>
</dbReference>
<dbReference type="Pfam" id="PF02698">
    <property type="entry name" value="DUF218"/>
    <property type="match status" value="1"/>
</dbReference>
<dbReference type="AlphaFoldDB" id="A0A521DMM6"/>
<accession>A0A521DMM6</accession>